<comment type="caution">
    <text evidence="2">The sequence shown here is derived from an EMBL/GenBank/DDBJ whole genome shotgun (WGS) entry which is preliminary data.</text>
</comment>
<evidence type="ECO:0000256" key="1">
    <source>
        <dbReference type="SAM" id="MobiDB-lite"/>
    </source>
</evidence>
<reference evidence="2 3" key="1">
    <citation type="journal article" date="2014" name="Int. J. Syst. Evol. Microbiol.">
        <title>Complete genome sequence of Corynebacterium casei LMG S-19264T (=DSM 44701T), isolated from a smear-ripened cheese.</title>
        <authorList>
            <consortium name="US DOE Joint Genome Institute (JGI-PGF)"/>
            <person name="Walter F."/>
            <person name="Albersmeier A."/>
            <person name="Kalinowski J."/>
            <person name="Ruckert C."/>
        </authorList>
    </citation>
    <scope>NUCLEOTIDE SEQUENCE [LARGE SCALE GENOMIC DNA]</scope>
    <source>
        <strain evidence="2 3">JCM 4490</strain>
    </source>
</reference>
<evidence type="ECO:0000313" key="3">
    <source>
        <dbReference type="Proteomes" id="UP000620224"/>
    </source>
</evidence>
<protein>
    <submittedName>
        <fullName evidence="2">Uncharacterized protein</fullName>
    </submittedName>
</protein>
<proteinExistence type="predicted"/>
<name>A0A918J943_9ACTN</name>
<dbReference type="RefSeq" id="WP_190016719.1">
    <property type="nucleotide sequence ID" value="NZ_BMUE01000008.1"/>
</dbReference>
<gene>
    <name evidence="2" type="ORF">GCM10010503_40920</name>
</gene>
<accession>A0A918J943</accession>
<sequence>MGDLTAGTPVRADVHADCRCDPTARDAGGYQAALRSGEDEISATAGGDAAMNLPR</sequence>
<dbReference type="AlphaFoldDB" id="A0A918J943"/>
<dbReference type="Proteomes" id="UP000620224">
    <property type="component" value="Unassembled WGS sequence"/>
</dbReference>
<evidence type="ECO:0000313" key="2">
    <source>
        <dbReference type="EMBL" id="GGW59550.1"/>
    </source>
</evidence>
<feature type="region of interest" description="Disordered" evidence="1">
    <location>
        <begin position="36"/>
        <end position="55"/>
    </location>
</feature>
<organism evidence="2 3">
    <name type="scientific">Streptomyces lucensis JCM 4490</name>
    <dbReference type="NCBI Taxonomy" id="1306176"/>
    <lineage>
        <taxon>Bacteria</taxon>
        <taxon>Bacillati</taxon>
        <taxon>Actinomycetota</taxon>
        <taxon>Actinomycetes</taxon>
        <taxon>Kitasatosporales</taxon>
        <taxon>Streptomycetaceae</taxon>
        <taxon>Streptomyces</taxon>
    </lineage>
</organism>
<keyword evidence="3" id="KW-1185">Reference proteome</keyword>
<dbReference type="EMBL" id="BMUE01000008">
    <property type="protein sequence ID" value="GGW59550.1"/>
    <property type="molecule type" value="Genomic_DNA"/>
</dbReference>